<gene>
    <name evidence="1" type="ORF">RFH51_01635</name>
</gene>
<dbReference type="Proteomes" id="UP001243195">
    <property type="component" value="Unassembled WGS sequence"/>
</dbReference>
<evidence type="ECO:0000313" key="1">
    <source>
        <dbReference type="EMBL" id="MDQ9070169.1"/>
    </source>
</evidence>
<dbReference type="GO" id="GO:0004497">
    <property type="term" value="F:monooxygenase activity"/>
    <property type="evidence" value="ECO:0007669"/>
    <property type="project" value="UniProtKB-KW"/>
</dbReference>
<dbReference type="InterPro" id="IPR052936">
    <property type="entry name" value="Jasmonate_Hydroxylase-like"/>
</dbReference>
<dbReference type="EC" id="1.14.-.-" evidence="1"/>
<dbReference type="EMBL" id="JAVIDA010000001">
    <property type="protein sequence ID" value="MDQ9070169.1"/>
    <property type="molecule type" value="Genomic_DNA"/>
</dbReference>
<keyword evidence="1" id="KW-0560">Oxidoreductase</keyword>
<name>A0AAW8JCM7_9GAMM</name>
<dbReference type="RefSeq" id="WP_004869394.1">
    <property type="nucleotide sequence ID" value="NZ_BBLI01000054.1"/>
</dbReference>
<comment type="caution">
    <text evidence="1">The sequence shown here is derived from an EMBL/GenBank/DDBJ whole genome shotgun (WGS) entry which is preliminary data.</text>
</comment>
<dbReference type="PANTHER" id="PTHR37811:SF2">
    <property type="entry name" value="ABM DOMAIN-CONTAINING PROTEIN"/>
    <property type="match status" value="1"/>
</dbReference>
<dbReference type="GeneID" id="84211161"/>
<organism evidence="1 2">
    <name type="scientific">Acinetobacter gerneri</name>
    <dbReference type="NCBI Taxonomy" id="202952"/>
    <lineage>
        <taxon>Bacteria</taxon>
        <taxon>Pseudomonadati</taxon>
        <taxon>Pseudomonadota</taxon>
        <taxon>Gammaproteobacteria</taxon>
        <taxon>Moraxellales</taxon>
        <taxon>Moraxellaceae</taxon>
        <taxon>Acinetobacter</taxon>
    </lineage>
</organism>
<dbReference type="InterPro" id="IPR011008">
    <property type="entry name" value="Dimeric_a/b-barrel"/>
</dbReference>
<dbReference type="Gene3D" id="3.30.70.100">
    <property type="match status" value="1"/>
</dbReference>
<proteinExistence type="predicted"/>
<reference evidence="1" key="1">
    <citation type="submission" date="2023-08" db="EMBL/GenBank/DDBJ databases">
        <title>Emergence of clinically-relevant ST2 carbapenem-resistant Acinetobacter baumannii strains in hospital sewages in Zhejiang, East of China.</title>
        <authorList>
            <person name="Kaichao C."/>
            <person name="Zhang R."/>
        </authorList>
    </citation>
    <scope>NUCLEOTIDE SEQUENCE</scope>
    <source>
        <strain evidence="1">M-SY-60</strain>
    </source>
</reference>
<evidence type="ECO:0000313" key="2">
    <source>
        <dbReference type="Proteomes" id="UP001243195"/>
    </source>
</evidence>
<dbReference type="PANTHER" id="PTHR37811">
    <property type="entry name" value="BLL5343 PROTEIN"/>
    <property type="match status" value="1"/>
</dbReference>
<dbReference type="AlphaFoldDB" id="A0AAW8JCM7"/>
<protein>
    <submittedName>
        <fullName evidence="1">Antibiotic biosynthesis monooxygenase</fullName>
        <ecNumber evidence="1">1.14.-.-</ecNumber>
    </submittedName>
</protein>
<keyword evidence="1" id="KW-0503">Monooxygenase</keyword>
<accession>A0AAW8JCM7</accession>
<sequence>MKYVVIFKAHINILDDEYFQTAKILREKALNHFNCQKFEAISEQAFEIALSYWNSLDDIQAWKKDAEHIVAQQQGNTRWYEGYSVEICEIHHQYSKNLL</sequence>
<dbReference type="SUPFAM" id="SSF54909">
    <property type="entry name" value="Dimeric alpha+beta barrel"/>
    <property type="match status" value="1"/>
</dbReference>